<evidence type="ECO:0000256" key="3">
    <source>
        <dbReference type="ARBA" id="ARBA00022692"/>
    </source>
</evidence>
<dbReference type="Gene3D" id="1.20.1260.100">
    <property type="entry name" value="TspO/MBR protein"/>
    <property type="match status" value="1"/>
</dbReference>
<evidence type="ECO:0000313" key="7">
    <source>
        <dbReference type="EMBL" id="AOT72097.1"/>
    </source>
</evidence>
<dbReference type="InterPro" id="IPR004307">
    <property type="entry name" value="TspO_MBR"/>
</dbReference>
<dbReference type="GO" id="GO:0033013">
    <property type="term" value="P:tetrapyrrole metabolic process"/>
    <property type="evidence" value="ECO:0007669"/>
    <property type="project" value="UniProtKB-ARBA"/>
</dbReference>
<dbReference type="FunFam" id="1.20.1260.100:FF:000001">
    <property type="entry name" value="translocator protein 2"/>
    <property type="match status" value="1"/>
</dbReference>
<dbReference type="PANTHER" id="PTHR10057">
    <property type="entry name" value="PERIPHERAL-TYPE BENZODIAZEPINE RECEPTOR"/>
    <property type="match status" value="1"/>
</dbReference>
<keyword evidence="5 6" id="KW-0472">Membrane</keyword>
<name>A0A1D8GMG4_9FIRM</name>
<dbReference type="STRING" id="1424294.Gferi_22685"/>
<dbReference type="RefSeq" id="WP_069980412.1">
    <property type="nucleotide sequence ID" value="NZ_CP017269.1"/>
</dbReference>
<evidence type="ECO:0000256" key="4">
    <source>
        <dbReference type="ARBA" id="ARBA00022989"/>
    </source>
</evidence>
<dbReference type="EMBL" id="CP017269">
    <property type="protein sequence ID" value="AOT72097.1"/>
    <property type="molecule type" value="Genomic_DNA"/>
</dbReference>
<reference evidence="7 8" key="1">
    <citation type="submission" date="2016-09" db="EMBL/GenBank/DDBJ databases">
        <title>Genomic analysis reveals versatility of anaerobic energy metabolism of Geosporobacter ferrireducens IRF9 of phylum Firmicutes.</title>
        <authorList>
            <person name="Kim S.-J."/>
        </authorList>
    </citation>
    <scope>NUCLEOTIDE SEQUENCE [LARGE SCALE GENOMIC DNA]</scope>
    <source>
        <strain evidence="7 8">IRF9</strain>
    </source>
</reference>
<keyword evidence="3 6" id="KW-0812">Transmembrane</keyword>
<feature type="transmembrane region" description="Helical" evidence="6">
    <location>
        <begin position="107"/>
        <end position="124"/>
    </location>
</feature>
<feature type="transmembrane region" description="Helical" evidence="6">
    <location>
        <begin position="136"/>
        <end position="158"/>
    </location>
</feature>
<gene>
    <name evidence="7" type="ORF">Gferi_22685</name>
</gene>
<evidence type="ECO:0000313" key="8">
    <source>
        <dbReference type="Proteomes" id="UP000095743"/>
    </source>
</evidence>
<keyword evidence="8" id="KW-1185">Reference proteome</keyword>
<dbReference type="GO" id="GO:0016020">
    <property type="term" value="C:membrane"/>
    <property type="evidence" value="ECO:0007669"/>
    <property type="project" value="UniProtKB-SubCell"/>
</dbReference>
<dbReference type="Proteomes" id="UP000095743">
    <property type="component" value="Chromosome"/>
</dbReference>
<evidence type="ECO:0000256" key="6">
    <source>
        <dbReference type="SAM" id="Phobius"/>
    </source>
</evidence>
<dbReference type="PANTHER" id="PTHR10057:SF0">
    <property type="entry name" value="TRANSLOCATOR PROTEIN"/>
    <property type="match status" value="1"/>
</dbReference>
<sequence>MKKLKRTMVELIISLAIPLGIGFLSLLLIEESISIYKDLVKPVFAPPNWIFGPIWTILYILMGIASYQIWKARKSRIQINNALFFYTIQLILNFWWPVLFFRFQMRFLAFIEIILLLLFIILTTRKFKRIDWVGAGLMIPYILWVVFAAVLNISLWILNR</sequence>
<keyword evidence="4 6" id="KW-1133">Transmembrane helix</keyword>
<protein>
    <submittedName>
        <fullName evidence="7">TspO protein</fullName>
    </submittedName>
</protein>
<dbReference type="CDD" id="cd15904">
    <property type="entry name" value="TSPO_MBR"/>
    <property type="match status" value="1"/>
</dbReference>
<evidence type="ECO:0000256" key="1">
    <source>
        <dbReference type="ARBA" id="ARBA00004141"/>
    </source>
</evidence>
<evidence type="ECO:0000256" key="5">
    <source>
        <dbReference type="ARBA" id="ARBA00023136"/>
    </source>
</evidence>
<dbReference type="OrthoDB" id="9795496at2"/>
<comment type="subcellular location">
    <subcellularLocation>
        <location evidence="1">Membrane</location>
        <topology evidence="1">Multi-pass membrane protein</topology>
    </subcellularLocation>
</comment>
<dbReference type="Pfam" id="PF03073">
    <property type="entry name" value="TspO_MBR"/>
    <property type="match status" value="1"/>
</dbReference>
<feature type="transmembrane region" description="Helical" evidence="6">
    <location>
        <begin position="82"/>
        <end position="101"/>
    </location>
</feature>
<dbReference type="AlphaFoldDB" id="A0A1D8GMG4"/>
<dbReference type="KEGG" id="gfe:Gferi_22685"/>
<dbReference type="PIRSF" id="PIRSF005859">
    <property type="entry name" value="PBR"/>
    <property type="match status" value="1"/>
</dbReference>
<feature type="transmembrane region" description="Helical" evidence="6">
    <location>
        <begin position="7"/>
        <end position="29"/>
    </location>
</feature>
<evidence type="ECO:0000256" key="2">
    <source>
        <dbReference type="ARBA" id="ARBA00007524"/>
    </source>
</evidence>
<proteinExistence type="inferred from homology"/>
<comment type="similarity">
    <text evidence="2">Belongs to the TspO/BZRP family.</text>
</comment>
<organism evidence="7 8">
    <name type="scientific">Geosporobacter ferrireducens</name>
    <dbReference type="NCBI Taxonomy" id="1424294"/>
    <lineage>
        <taxon>Bacteria</taxon>
        <taxon>Bacillati</taxon>
        <taxon>Bacillota</taxon>
        <taxon>Clostridia</taxon>
        <taxon>Peptostreptococcales</taxon>
        <taxon>Thermotaleaceae</taxon>
        <taxon>Geosporobacter</taxon>
    </lineage>
</organism>
<feature type="transmembrane region" description="Helical" evidence="6">
    <location>
        <begin position="49"/>
        <end position="70"/>
    </location>
</feature>
<dbReference type="InterPro" id="IPR038330">
    <property type="entry name" value="TspO/MBR-related_sf"/>
</dbReference>
<accession>A0A1D8GMG4</accession>